<dbReference type="Proteomes" id="UP001177003">
    <property type="component" value="Chromosome 3"/>
</dbReference>
<protein>
    <submittedName>
        <fullName evidence="1">Uncharacterized protein</fullName>
    </submittedName>
</protein>
<evidence type="ECO:0000313" key="2">
    <source>
        <dbReference type="Proteomes" id="UP001177003"/>
    </source>
</evidence>
<dbReference type="AlphaFoldDB" id="A0AA35YJE0"/>
<reference evidence="1" key="1">
    <citation type="submission" date="2023-04" db="EMBL/GenBank/DDBJ databases">
        <authorList>
            <person name="Vijverberg K."/>
            <person name="Xiong W."/>
            <person name="Schranz E."/>
        </authorList>
    </citation>
    <scope>NUCLEOTIDE SEQUENCE</scope>
</reference>
<organism evidence="1 2">
    <name type="scientific">Lactuca saligna</name>
    <name type="common">Willowleaf lettuce</name>
    <dbReference type="NCBI Taxonomy" id="75948"/>
    <lineage>
        <taxon>Eukaryota</taxon>
        <taxon>Viridiplantae</taxon>
        <taxon>Streptophyta</taxon>
        <taxon>Embryophyta</taxon>
        <taxon>Tracheophyta</taxon>
        <taxon>Spermatophyta</taxon>
        <taxon>Magnoliopsida</taxon>
        <taxon>eudicotyledons</taxon>
        <taxon>Gunneridae</taxon>
        <taxon>Pentapetalae</taxon>
        <taxon>asterids</taxon>
        <taxon>campanulids</taxon>
        <taxon>Asterales</taxon>
        <taxon>Asteraceae</taxon>
        <taxon>Cichorioideae</taxon>
        <taxon>Cichorieae</taxon>
        <taxon>Lactucinae</taxon>
        <taxon>Lactuca</taxon>
    </lineage>
</organism>
<evidence type="ECO:0000313" key="1">
    <source>
        <dbReference type="EMBL" id="CAI9275055.1"/>
    </source>
</evidence>
<sequence length="163" mass="18724">MPIVVGKSLAQGHNNDSCFHGQLNQIRPFVQSMTIAKFLQNLFSIGTLHLEKVVNWKLKAYHNRKVHAQLQMDTNGKEAIQVNNTHRVEGEQCTRCSSNHFVFSYFEMIFNVYMNILLNGEWLQNRLTQLQSSNEQEPLNCFPRCEDLSGSFNRCGCRGMAGR</sequence>
<gene>
    <name evidence="1" type="ORF">LSALG_LOCUS15098</name>
</gene>
<accession>A0AA35YJE0</accession>
<name>A0AA35YJE0_LACSI</name>
<proteinExistence type="predicted"/>
<dbReference type="EMBL" id="OX465079">
    <property type="protein sequence ID" value="CAI9275055.1"/>
    <property type="molecule type" value="Genomic_DNA"/>
</dbReference>
<keyword evidence="2" id="KW-1185">Reference proteome</keyword>